<dbReference type="PANTHER" id="PTHR28529">
    <property type="entry name" value="DNA REPAIR PROTEIN SWI5 HOMOLOG"/>
    <property type="match status" value="1"/>
</dbReference>
<dbReference type="Proteomes" id="UP001141327">
    <property type="component" value="Unassembled WGS sequence"/>
</dbReference>
<evidence type="ECO:0000256" key="8">
    <source>
        <dbReference type="ARBA" id="ARBA00023242"/>
    </source>
</evidence>
<evidence type="ECO:0000259" key="11">
    <source>
        <dbReference type="Pfam" id="PF05236"/>
    </source>
</evidence>
<evidence type="ECO:0000256" key="1">
    <source>
        <dbReference type="ARBA" id="ARBA00004123"/>
    </source>
</evidence>
<evidence type="ECO:0000256" key="4">
    <source>
        <dbReference type="ARBA" id="ARBA00022763"/>
    </source>
</evidence>
<dbReference type="Gene3D" id="1.20.5.170">
    <property type="match status" value="1"/>
</dbReference>
<dbReference type="InterPro" id="IPR010760">
    <property type="entry name" value="DNA-repair_Swi5"/>
</dbReference>
<comment type="caution">
    <text evidence="12">The sequence shown here is derived from an EMBL/GenBank/DDBJ whole genome shotgun (WGS) entry which is preliminary data.</text>
</comment>
<gene>
    <name evidence="12" type="ORF">PAPYR_1058</name>
</gene>
<feature type="region of interest" description="Disordered" evidence="10">
    <location>
        <begin position="222"/>
        <end position="258"/>
    </location>
</feature>
<keyword evidence="6" id="KW-0804">Transcription</keyword>
<feature type="compositionally biased region" description="Basic and acidic residues" evidence="10">
    <location>
        <begin position="247"/>
        <end position="258"/>
    </location>
</feature>
<feature type="region of interest" description="Disordered" evidence="10">
    <location>
        <begin position="87"/>
        <end position="132"/>
    </location>
</feature>
<evidence type="ECO:0000256" key="3">
    <source>
        <dbReference type="ARBA" id="ARBA00008060"/>
    </source>
</evidence>
<comment type="similarity">
    <text evidence="2">Belongs to the TAF4 family.</text>
</comment>
<comment type="subcellular location">
    <subcellularLocation>
        <location evidence="1">Nucleus</location>
    </subcellularLocation>
</comment>
<proteinExistence type="inferred from homology"/>
<organism evidence="12 13">
    <name type="scientific">Paratrimastix pyriformis</name>
    <dbReference type="NCBI Taxonomy" id="342808"/>
    <lineage>
        <taxon>Eukaryota</taxon>
        <taxon>Metamonada</taxon>
        <taxon>Preaxostyla</taxon>
        <taxon>Paratrimastigidae</taxon>
        <taxon>Paratrimastix</taxon>
    </lineage>
</organism>
<keyword evidence="5" id="KW-0805">Transcription regulation</keyword>
<reference evidence="12" key="1">
    <citation type="journal article" date="2022" name="bioRxiv">
        <title>Genomics of Preaxostyla Flagellates Illuminates Evolutionary Transitions and the Path Towards Mitochondrial Loss.</title>
        <authorList>
            <person name="Novak L.V.F."/>
            <person name="Treitli S.C."/>
            <person name="Pyrih J."/>
            <person name="Halakuc P."/>
            <person name="Pipaliya S.V."/>
            <person name="Vacek V."/>
            <person name="Brzon O."/>
            <person name="Soukal P."/>
            <person name="Eme L."/>
            <person name="Dacks J.B."/>
            <person name="Karnkowska A."/>
            <person name="Elias M."/>
            <person name="Hampl V."/>
        </authorList>
    </citation>
    <scope>NUCLEOTIDE SEQUENCE</scope>
    <source>
        <strain evidence="12">RCP-MX</strain>
    </source>
</reference>
<keyword evidence="9" id="KW-0175">Coiled coil</keyword>
<feature type="compositionally biased region" description="Acidic residues" evidence="10">
    <location>
        <begin position="100"/>
        <end position="109"/>
    </location>
</feature>
<evidence type="ECO:0000313" key="13">
    <source>
        <dbReference type="Proteomes" id="UP001141327"/>
    </source>
</evidence>
<feature type="coiled-coil region" evidence="9">
    <location>
        <begin position="455"/>
        <end position="482"/>
    </location>
</feature>
<evidence type="ECO:0000256" key="6">
    <source>
        <dbReference type="ARBA" id="ARBA00023163"/>
    </source>
</evidence>
<evidence type="ECO:0000313" key="12">
    <source>
        <dbReference type="EMBL" id="KAJ4462423.1"/>
    </source>
</evidence>
<keyword evidence="13" id="KW-1185">Reference proteome</keyword>
<accession>A0ABQ8UVJ0</accession>
<keyword evidence="8" id="KW-0539">Nucleus</keyword>
<evidence type="ECO:0000256" key="10">
    <source>
        <dbReference type="SAM" id="MobiDB-lite"/>
    </source>
</evidence>
<evidence type="ECO:0000256" key="9">
    <source>
        <dbReference type="SAM" id="Coils"/>
    </source>
</evidence>
<evidence type="ECO:0000256" key="7">
    <source>
        <dbReference type="ARBA" id="ARBA00023204"/>
    </source>
</evidence>
<dbReference type="Pfam" id="PF05236">
    <property type="entry name" value="TAF4"/>
    <property type="match status" value="1"/>
</dbReference>
<dbReference type="EMBL" id="JAPMOS010000003">
    <property type="protein sequence ID" value="KAJ4462423.1"/>
    <property type="molecule type" value="Genomic_DNA"/>
</dbReference>
<dbReference type="InterPro" id="IPR007900">
    <property type="entry name" value="TAF4_C"/>
</dbReference>
<name>A0ABQ8UVJ0_9EUKA</name>
<dbReference type="Pfam" id="PF07061">
    <property type="entry name" value="Swi5"/>
    <property type="match status" value="1"/>
</dbReference>
<keyword evidence="7" id="KW-0234">DNA repair</keyword>
<sequence length="534" mass="57957">MSQPRLPDLDTLARLVASCFPANHKELSELVSRFKKGEIKAQPINDFFKRLGSPQLIKLAAILVRIEPGVAETQVPSELQKKTINATWNQQLDDTSASEGPDESDEDPAAAEGARPARKRTRPAEAVLPPAAAKARPYEAPLVIGAELEARLAEAAEEQGLAEVDRDVAPMLALALKQRLTDMLHELVRLSLHRHEAAQSSFANVAPGPDLRTTLKTIVGRPSERGKEDAHTRTPLIGGTPTAPGAKKPEPVKPREERIGGEETNQAAMAAIRDIGPRKKPAAPAAAQVAPPDRLITIEDLIAYMEERDFVRSYNVALARGVALVPSEDDPIGNFLTSQGTADSSYSLSSAIPTILLSLQRSPQTAKSSLLFKCHLIPRKPLIAKPDTTDDVKAFFVTPEDQRDFNLRMQQLVAQAQALAAAVDLSEAAQHIGVDGVEKVDRLRADLCSCPALGHRVLDAEIAELAKQKRELQGELVQIGQSIAVEKKRSHQIERLHEYNDLKDAAGVMIGKLADAEGKLVKTVYEELGLSRSD</sequence>
<evidence type="ECO:0000256" key="5">
    <source>
        <dbReference type="ARBA" id="ARBA00023015"/>
    </source>
</evidence>
<protein>
    <recommendedName>
        <fullName evidence="11">Transcription initiation factor TFIID component TAF4 C-terminal domain-containing protein</fullName>
    </recommendedName>
</protein>
<feature type="compositionally biased region" description="Basic and acidic residues" evidence="10">
    <location>
        <begin position="222"/>
        <end position="232"/>
    </location>
</feature>
<dbReference type="PANTHER" id="PTHR28529:SF2">
    <property type="entry name" value="DNA REPAIR PROTEIN SWI5 HOMOLOG"/>
    <property type="match status" value="1"/>
</dbReference>
<evidence type="ECO:0000256" key="2">
    <source>
        <dbReference type="ARBA" id="ARBA00006178"/>
    </source>
</evidence>
<comment type="similarity">
    <text evidence="3">Belongs to the SWI5/SAE3 family.</text>
</comment>
<keyword evidence="4" id="KW-0227">DNA damage</keyword>
<feature type="compositionally biased region" description="Polar residues" evidence="10">
    <location>
        <begin position="87"/>
        <end position="98"/>
    </location>
</feature>
<feature type="domain" description="Transcription initiation factor TFIID component TAF4 C-terminal" evidence="11">
    <location>
        <begin position="139"/>
        <end position="281"/>
    </location>
</feature>